<dbReference type="InterPro" id="IPR024654">
    <property type="entry name" value="Calcineurin-like_PHP_lpxH"/>
</dbReference>
<evidence type="ECO:0000256" key="5">
    <source>
        <dbReference type="ARBA" id="ARBA00022692"/>
    </source>
</evidence>
<feature type="transmembrane region" description="Helical" evidence="10">
    <location>
        <begin position="155"/>
        <end position="175"/>
    </location>
</feature>
<dbReference type="GO" id="GO:0022857">
    <property type="term" value="F:transmembrane transporter activity"/>
    <property type="evidence" value="ECO:0007669"/>
    <property type="project" value="InterPro"/>
</dbReference>
<dbReference type="PANTHER" id="PTHR12385:SF4">
    <property type="entry name" value="PROTEIN PNS1"/>
    <property type="match status" value="1"/>
</dbReference>
<feature type="region of interest" description="Disordered" evidence="9">
    <location>
        <begin position="698"/>
        <end position="770"/>
    </location>
</feature>
<evidence type="ECO:0000256" key="4">
    <source>
        <dbReference type="ARBA" id="ARBA00007168"/>
    </source>
</evidence>
<evidence type="ECO:0000259" key="11">
    <source>
        <dbReference type="Pfam" id="PF12850"/>
    </source>
</evidence>
<dbReference type="RefSeq" id="XP_025341123.1">
    <property type="nucleotide sequence ID" value="XM_025485658.1"/>
</dbReference>
<evidence type="ECO:0000256" key="9">
    <source>
        <dbReference type="SAM" id="MobiDB-lite"/>
    </source>
</evidence>
<comment type="caution">
    <text evidence="12">The sequence shown here is derived from an EMBL/GenBank/DDBJ whole genome shotgun (WGS) entry which is preliminary data.</text>
</comment>
<keyword evidence="5 10" id="KW-0812">Transmembrane</keyword>
<evidence type="ECO:0000256" key="10">
    <source>
        <dbReference type="SAM" id="Phobius"/>
    </source>
</evidence>
<accession>A0A2V1ASB4</accession>
<keyword evidence="6 10" id="KW-1133">Transmembrane helix</keyword>
<feature type="domain" description="Calcineurin-like phosphoesterase" evidence="11">
    <location>
        <begin position="572"/>
        <end position="696"/>
    </location>
</feature>
<feature type="compositionally biased region" description="Acidic residues" evidence="9">
    <location>
        <begin position="754"/>
        <end position="763"/>
    </location>
</feature>
<evidence type="ECO:0000256" key="6">
    <source>
        <dbReference type="ARBA" id="ARBA00022989"/>
    </source>
</evidence>
<dbReference type="SUPFAM" id="SSF56300">
    <property type="entry name" value="Metallo-dependent phosphatases"/>
    <property type="match status" value="1"/>
</dbReference>
<feature type="transmembrane region" description="Helical" evidence="10">
    <location>
        <begin position="253"/>
        <end position="279"/>
    </location>
</feature>
<organism evidence="12 13">
    <name type="scientific">Candidozyma haemuli</name>
    <dbReference type="NCBI Taxonomy" id="45357"/>
    <lineage>
        <taxon>Eukaryota</taxon>
        <taxon>Fungi</taxon>
        <taxon>Dikarya</taxon>
        <taxon>Ascomycota</taxon>
        <taxon>Saccharomycotina</taxon>
        <taxon>Pichiomycetes</taxon>
        <taxon>Metschnikowiaceae</taxon>
        <taxon>Candidozyma</taxon>
    </lineage>
</organism>
<dbReference type="Pfam" id="PF04515">
    <property type="entry name" value="Choline_transpo"/>
    <property type="match status" value="1"/>
</dbReference>
<evidence type="ECO:0000256" key="7">
    <source>
        <dbReference type="ARBA" id="ARBA00023136"/>
    </source>
</evidence>
<protein>
    <recommendedName>
        <fullName evidence="8">Vacuolar protein sorting-associated protein 29</fullName>
    </recommendedName>
</protein>
<feature type="transmembrane region" description="Helical" evidence="10">
    <location>
        <begin position="462"/>
        <end position="481"/>
    </location>
</feature>
<dbReference type="AlphaFoldDB" id="A0A2V1ASB4"/>
<dbReference type="Gene3D" id="3.60.21.10">
    <property type="match status" value="2"/>
</dbReference>
<feature type="transmembrane region" description="Helical" evidence="10">
    <location>
        <begin position="359"/>
        <end position="378"/>
    </location>
</feature>
<feature type="transmembrane region" description="Helical" evidence="10">
    <location>
        <begin position="399"/>
        <end position="418"/>
    </location>
</feature>
<keyword evidence="7 10" id="KW-0472">Membrane</keyword>
<evidence type="ECO:0000256" key="1">
    <source>
        <dbReference type="ARBA" id="ARBA00002957"/>
    </source>
</evidence>
<dbReference type="EMBL" id="PKFO01000003">
    <property type="protein sequence ID" value="PVH20183.1"/>
    <property type="molecule type" value="Genomic_DNA"/>
</dbReference>
<proteinExistence type="inferred from homology"/>
<dbReference type="VEuPathDB" id="FungiDB:CXQ85_001966"/>
<evidence type="ECO:0000256" key="3">
    <source>
        <dbReference type="ARBA" id="ARBA00005945"/>
    </source>
</evidence>
<feature type="compositionally biased region" description="Acidic residues" evidence="9">
    <location>
        <begin position="703"/>
        <end position="715"/>
    </location>
</feature>
<feature type="transmembrane region" description="Helical" evidence="10">
    <location>
        <begin position="182"/>
        <end position="201"/>
    </location>
</feature>
<feature type="compositionally biased region" description="Low complexity" evidence="9">
    <location>
        <begin position="13"/>
        <end position="73"/>
    </location>
</feature>
<evidence type="ECO:0000256" key="2">
    <source>
        <dbReference type="ARBA" id="ARBA00004651"/>
    </source>
</evidence>
<feature type="compositionally biased region" description="Basic and acidic residues" evidence="9">
    <location>
        <begin position="721"/>
        <end position="753"/>
    </location>
</feature>
<sequence>MSYNAPSGPPPQQDGGPFANPSNNYGGYNQQYSQDQQYQHYGGQQQQNQGYNQGYDQNQQYNQGGYGGQNQDQEAQNNGPFSEKPNESENFDEAFKVSKPKFNDWYFGIFFLATVIGFIVVAVITIRALKQTWDFQGGGSIYDNANTFTVNSNTVIMFAFSIVISVVLSVLMIVLARTQAKWFIILGLIMNVVLGIGTAIFYFVEKYWSAGIVFLLFSLLAAWCYWSARHRIPFSATVLEISIDVMKRYKSSLVVAALGTIVSGAFSALFSVVIVSTYVKFNPTEGNPGCEVDGGDCSQAKVIGILVFVFFAGFYISEVIKNVIHVTIVGIYGTWYYLAGSDQGEPKWPALGAFKRAMTYCFGSICFGSLTVALLQLLRAFIEILKSNAFASGDNCAGCGYLILNFFVGFIEWAFRYFNHYAYVYVGLYGKSFLKSARETVDLLRNKGMTVLINDCFINTSLNFWAMFTGYVAALFTYLYLRLTEPAYNSNGDYYAPMVAFTFLISGQITRISLVVLESGVSTFFVALAKDPEIFQMTNRDRFDDIFHRSVGLPQKFRKLLAPNASKYPSNPKISQVVCLGNVTQSKETLQFLYNISPSFNIVQGEFDDANIVPQQLEHVSGSYASVPQYKVVTSDDFRIGFTSGHQIVPRNDPLSLLAFAREINVDILIWGGTHRVEAYTLDGKYFINPGSATGAFHFGWPEIEDDEGDEDEGEANSLENGKEETEEKESDKEEKEEQPSKDEKEDTEKAEEQVEEEQEDDKLNEPIPSFCLLETQGSRCTLYIYTYINDEVKVDKVIYQKDQ</sequence>
<comment type="similarity">
    <text evidence="3 8">Belongs to the VPS29 family.</text>
</comment>
<dbReference type="InterPro" id="IPR029052">
    <property type="entry name" value="Metallo-depent_PP-like"/>
</dbReference>
<dbReference type="Proteomes" id="UP000244309">
    <property type="component" value="Unassembled WGS sequence"/>
</dbReference>
<dbReference type="OrthoDB" id="44736at2759"/>
<comment type="function">
    <text evidence="1">Probably involved in transport through the plasma membrane.</text>
</comment>
<gene>
    <name evidence="12" type="ORF">CXQ85_001966</name>
</gene>
<evidence type="ECO:0000256" key="8">
    <source>
        <dbReference type="RuleBase" id="RU362040"/>
    </source>
</evidence>
<dbReference type="STRING" id="45357.A0A2V1ASB4"/>
<feature type="transmembrane region" description="Helical" evidence="10">
    <location>
        <begin position="105"/>
        <end position="126"/>
    </location>
</feature>
<reference evidence="12 13" key="1">
    <citation type="submission" date="2017-12" db="EMBL/GenBank/DDBJ databases">
        <title>Genome Sequence of a Multidrug-Resistant Candida haemulonii Isolate from a Patient with Chronic Leg Ulcers in Israel.</title>
        <authorList>
            <person name="Chow N.A."/>
            <person name="Gade L."/>
            <person name="Batra D."/>
            <person name="Rowe L.A."/>
            <person name="Ben-Ami R."/>
            <person name="Loparev V.N."/>
            <person name="Litvintseva A.P."/>
        </authorList>
    </citation>
    <scope>NUCLEOTIDE SEQUENCE [LARGE SCALE GENOMIC DNA]</scope>
    <source>
        <strain evidence="12 13">B11899</strain>
    </source>
</reference>
<comment type="similarity">
    <text evidence="4">Belongs to the CTL (choline transporter-like) family.</text>
</comment>
<feature type="region of interest" description="Disordered" evidence="9">
    <location>
        <begin position="1"/>
        <end position="90"/>
    </location>
</feature>
<dbReference type="PANTHER" id="PTHR12385">
    <property type="entry name" value="CHOLINE TRANSPORTER-LIKE (SLC FAMILY 44)"/>
    <property type="match status" value="1"/>
</dbReference>
<name>A0A2V1ASB4_9ASCO</name>
<feature type="transmembrane region" description="Helical" evidence="10">
    <location>
        <begin position="207"/>
        <end position="226"/>
    </location>
</feature>
<dbReference type="Pfam" id="PF12850">
    <property type="entry name" value="Metallophos_2"/>
    <property type="match status" value="1"/>
</dbReference>
<dbReference type="InterPro" id="IPR007603">
    <property type="entry name" value="Choline_transptr-like"/>
</dbReference>
<evidence type="ECO:0000313" key="13">
    <source>
        <dbReference type="Proteomes" id="UP000244309"/>
    </source>
</evidence>
<dbReference type="InterPro" id="IPR000979">
    <property type="entry name" value="Phosphodiesterase_MJ0936/Vps29"/>
</dbReference>
<dbReference type="GeneID" id="37007297"/>
<comment type="subcellular location">
    <subcellularLocation>
        <location evidence="2">Cell membrane</location>
        <topology evidence="2">Multi-pass membrane protein</topology>
    </subcellularLocation>
</comment>
<evidence type="ECO:0000313" key="12">
    <source>
        <dbReference type="EMBL" id="PVH20183.1"/>
    </source>
</evidence>
<dbReference type="NCBIfam" id="TIGR00040">
    <property type="entry name" value="yfcE"/>
    <property type="match status" value="1"/>
</dbReference>
<keyword evidence="13" id="KW-1185">Reference proteome</keyword>
<feature type="transmembrane region" description="Helical" evidence="10">
    <location>
        <begin position="299"/>
        <end position="316"/>
    </location>
</feature>
<dbReference type="GO" id="GO:0005886">
    <property type="term" value="C:plasma membrane"/>
    <property type="evidence" value="ECO:0007669"/>
    <property type="project" value="UniProtKB-SubCell"/>
</dbReference>